<keyword evidence="10" id="KW-0496">Mitochondrion</keyword>
<keyword evidence="8" id="KW-0663">Pyridoxal phosphate</keyword>
<dbReference type="GO" id="GO:0030170">
    <property type="term" value="F:pyridoxal phosphate binding"/>
    <property type="evidence" value="ECO:0007669"/>
    <property type="project" value="InterPro"/>
</dbReference>
<keyword evidence="6" id="KW-0028">Amino-acid biosynthesis</keyword>
<comment type="similarity">
    <text evidence="4">Belongs to the cysteine synthase/cystathionine beta-synthase family.</text>
</comment>
<dbReference type="Proteomes" id="UP000193986">
    <property type="component" value="Unassembled WGS sequence"/>
</dbReference>
<evidence type="ECO:0000256" key="14">
    <source>
        <dbReference type="ARBA" id="ARBA00058228"/>
    </source>
</evidence>
<evidence type="ECO:0000256" key="7">
    <source>
        <dbReference type="ARBA" id="ARBA00022679"/>
    </source>
</evidence>
<dbReference type="GO" id="GO:0004124">
    <property type="term" value="F:cysteine synthase activity"/>
    <property type="evidence" value="ECO:0007669"/>
    <property type="project" value="UniProtKB-EC"/>
</dbReference>
<reference evidence="20 21" key="1">
    <citation type="submission" date="2016-07" db="EMBL/GenBank/DDBJ databases">
        <title>Pervasive Adenine N6-methylation of Active Genes in Fungi.</title>
        <authorList>
            <consortium name="DOE Joint Genome Institute"/>
            <person name="Mondo S.J."/>
            <person name="Dannebaum R.O."/>
            <person name="Kuo R.C."/>
            <person name="Labutti K."/>
            <person name="Haridas S."/>
            <person name="Kuo A."/>
            <person name="Salamov A."/>
            <person name="Ahrendt S.R."/>
            <person name="Lipzen A."/>
            <person name="Sullivan W."/>
            <person name="Andreopoulos W.B."/>
            <person name="Clum A."/>
            <person name="Lindquist E."/>
            <person name="Daum C."/>
            <person name="Ramamoorthy G.K."/>
            <person name="Gryganskyi A."/>
            <person name="Culley D."/>
            <person name="Magnuson J.K."/>
            <person name="James T.Y."/>
            <person name="O'Malley M.A."/>
            <person name="Stajich J.E."/>
            <person name="Spatafora J.W."/>
            <person name="Visel A."/>
            <person name="Grigoriev I.V."/>
        </authorList>
    </citation>
    <scope>NUCLEOTIDE SEQUENCE [LARGE SCALE GENOMIC DNA]</scope>
    <source>
        <strain evidence="20 21">68-887.2</strain>
    </source>
</reference>
<evidence type="ECO:0000256" key="13">
    <source>
        <dbReference type="ARBA" id="ARBA00050981"/>
    </source>
</evidence>
<keyword evidence="7" id="KW-0808">Transferase</keyword>
<dbReference type="AlphaFoldDB" id="A0A1Y2BKM4"/>
<comment type="catalytic activity">
    <reaction evidence="12">
        <text>O-acetyl-L-serine + hydrogen sulfide = L-cysteine + acetate</text>
        <dbReference type="Rhea" id="RHEA:14829"/>
        <dbReference type="ChEBI" id="CHEBI:29919"/>
        <dbReference type="ChEBI" id="CHEBI:30089"/>
        <dbReference type="ChEBI" id="CHEBI:35235"/>
        <dbReference type="ChEBI" id="CHEBI:58340"/>
        <dbReference type="EC" id="2.5.1.47"/>
    </reaction>
</comment>
<dbReference type="EC" id="2.5.1.47" evidence="5"/>
<gene>
    <name evidence="20" type="ORF">BCR39DRAFT_513812</name>
</gene>
<evidence type="ECO:0000256" key="15">
    <source>
        <dbReference type="ARBA" id="ARBA00072087"/>
    </source>
</evidence>
<evidence type="ECO:0000256" key="5">
    <source>
        <dbReference type="ARBA" id="ARBA00012681"/>
    </source>
</evidence>
<evidence type="ECO:0000256" key="10">
    <source>
        <dbReference type="ARBA" id="ARBA00023128"/>
    </source>
</evidence>
<evidence type="ECO:0000256" key="4">
    <source>
        <dbReference type="ARBA" id="ARBA00007103"/>
    </source>
</evidence>
<dbReference type="InParanoid" id="A0A1Y2BKM4"/>
<keyword evidence="21" id="KW-1185">Reference proteome</keyword>
<evidence type="ECO:0000313" key="20">
    <source>
        <dbReference type="EMBL" id="ORY34645.1"/>
    </source>
</evidence>
<evidence type="ECO:0000256" key="8">
    <source>
        <dbReference type="ARBA" id="ARBA00022898"/>
    </source>
</evidence>
<dbReference type="InterPro" id="IPR001926">
    <property type="entry name" value="TrpB-like_PALP"/>
</dbReference>
<evidence type="ECO:0000256" key="2">
    <source>
        <dbReference type="ARBA" id="ARBA00004173"/>
    </source>
</evidence>
<dbReference type="PROSITE" id="PS00901">
    <property type="entry name" value="CYS_SYNTHASE"/>
    <property type="match status" value="1"/>
</dbReference>
<dbReference type="GO" id="GO:0006535">
    <property type="term" value="P:cysteine biosynthetic process from serine"/>
    <property type="evidence" value="ECO:0007669"/>
    <property type="project" value="InterPro"/>
</dbReference>
<name>A0A1Y2BKM4_9TREE</name>
<keyword evidence="9" id="KW-0809">Transit peptide</keyword>
<dbReference type="CDD" id="cd01561">
    <property type="entry name" value="CBS_like"/>
    <property type="match status" value="1"/>
</dbReference>
<dbReference type="NCBIfam" id="NF007989">
    <property type="entry name" value="PRK10717.1"/>
    <property type="match status" value="1"/>
</dbReference>
<evidence type="ECO:0000256" key="1">
    <source>
        <dbReference type="ARBA" id="ARBA00001933"/>
    </source>
</evidence>
<dbReference type="SUPFAM" id="SSF53686">
    <property type="entry name" value="Tryptophan synthase beta subunit-like PLP-dependent enzymes"/>
    <property type="match status" value="1"/>
</dbReference>
<dbReference type="InterPro" id="IPR001216">
    <property type="entry name" value="P-phosphate_BS"/>
</dbReference>
<sequence length="368" mass="39605">MRAASSLLRTALRPVSRGYATSTLGFGREVEGFVGAVGNTPLIRLNKLSEETGCNILAKAEFMSPGGSIKDRAALYLVKDAEEKGQIRPGGTVVEGTAGNTGIGLAHVCRSKGYKCVIYMPDTQSQEKIDLLRMLGADVRPVPAVAFDNPQNYNHQAARYAASLENAVWTNQFDNQANRNAHILTTGPEIWEQTDGGKLDAFICATGTGGTLAGVTRYLTEKSDGRVQGWLADPPGSVLFNLVETGKAAREGNGSITEGIGQGRVTNNLAPDLSLLTGALHVPDSKSIEMVYRLLDEEGLYVGASSALNVWAAAELGRKLGKGKTIVTILCDGAYRYQARLFSRVWLESKGLVQYIPERLQKQYIVLP</sequence>
<comment type="catalytic activity">
    <reaction evidence="13">
        <text>O-succinyl-L-serine + hydrogen sulfide = L-cysteine + succinate</text>
        <dbReference type="Rhea" id="RHEA:53816"/>
        <dbReference type="ChEBI" id="CHEBI:29919"/>
        <dbReference type="ChEBI" id="CHEBI:30031"/>
        <dbReference type="ChEBI" id="CHEBI:35235"/>
        <dbReference type="ChEBI" id="CHEBI:136856"/>
    </reaction>
</comment>
<evidence type="ECO:0000256" key="11">
    <source>
        <dbReference type="ARBA" id="ARBA00023192"/>
    </source>
</evidence>
<dbReference type="InterPro" id="IPR036052">
    <property type="entry name" value="TrpB-like_PALP_sf"/>
</dbReference>
<comment type="pathway">
    <text evidence="3">Amino-acid biosynthesis; L-cysteine biosynthesis; L-cysteine from L-serine: step 2/2.</text>
</comment>
<evidence type="ECO:0000256" key="17">
    <source>
        <dbReference type="ARBA" id="ARBA00079147"/>
    </source>
</evidence>
<organism evidence="20 21">
    <name type="scientific">Naematelia encephala</name>
    <dbReference type="NCBI Taxonomy" id="71784"/>
    <lineage>
        <taxon>Eukaryota</taxon>
        <taxon>Fungi</taxon>
        <taxon>Dikarya</taxon>
        <taxon>Basidiomycota</taxon>
        <taxon>Agaricomycotina</taxon>
        <taxon>Tremellomycetes</taxon>
        <taxon>Tremellales</taxon>
        <taxon>Naemateliaceae</taxon>
        <taxon>Naematelia</taxon>
    </lineage>
</organism>
<accession>A0A1Y2BKM4</accession>
<dbReference type="PROSITE" id="PS00165">
    <property type="entry name" value="DEHYDRATASE_SER_THR"/>
    <property type="match status" value="1"/>
</dbReference>
<protein>
    <recommendedName>
        <fullName evidence="15">Cysteine synthase 1</fullName>
        <ecNumber evidence="5">2.5.1.47</ecNumber>
    </recommendedName>
    <alternativeName>
        <fullName evidence="16">O-acetylserine (thiol)-lyase 1</fullName>
    </alternativeName>
    <alternativeName>
        <fullName evidence="17">O-acetylserine sulfhydrylase 1</fullName>
    </alternativeName>
    <alternativeName>
        <fullName evidence="18">O-succinylserine sulfhydrylase</fullName>
    </alternativeName>
</protein>
<evidence type="ECO:0000256" key="12">
    <source>
        <dbReference type="ARBA" id="ARBA00047931"/>
    </source>
</evidence>
<dbReference type="InterPro" id="IPR000634">
    <property type="entry name" value="Ser/Thr_deHydtase_PyrdxlP-BS"/>
</dbReference>
<dbReference type="FunFam" id="3.40.50.1100:FF:000011">
    <property type="entry name" value="Cysteine synthase (o-acetylserine)"/>
    <property type="match status" value="1"/>
</dbReference>
<keyword evidence="11" id="KW-0198">Cysteine biosynthesis</keyword>
<dbReference type="OrthoDB" id="10259545at2759"/>
<feature type="domain" description="Tryptophan synthase beta chain-like PALP" evidence="19">
    <location>
        <begin position="36"/>
        <end position="332"/>
    </location>
</feature>
<comment type="function">
    <text evidence="14">Catalyzes the conversion of O-succinyl-L-serine into cysteine, the last step in the cysteine biosynthesis pathway. Can also use O-acetyl-L-serine.</text>
</comment>
<dbReference type="Gene3D" id="3.40.50.1100">
    <property type="match status" value="2"/>
</dbReference>
<evidence type="ECO:0000256" key="3">
    <source>
        <dbReference type="ARBA" id="ARBA00004962"/>
    </source>
</evidence>
<comment type="caution">
    <text evidence="20">The sequence shown here is derived from an EMBL/GenBank/DDBJ whole genome shotgun (WGS) entry which is preliminary data.</text>
</comment>
<dbReference type="InterPro" id="IPR050214">
    <property type="entry name" value="Cys_Synth/Cystath_Beta-Synth"/>
</dbReference>
<evidence type="ECO:0000313" key="21">
    <source>
        <dbReference type="Proteomes" id="UP000193986"/>
    </source>
</evidence>
<dbReference type="STRING" id="71784.A0A1Y2BKM4"/>
<dbReference type="PANTHER" id="PTHR10314">
    <property type="entry name" value="CYSTATHIONINE BETA-SYNTHASE"/>
    <property type="match status" value="1"/>
</dbReference>
<comment type="cofactor">
    <cofactor evidence="1">
        <name>pyridoxal 5'-phosphate</name>
        <dbReference type="ChEBI" id="CHEBI:597326"/>
    </cofactor>
</comment>
<evidence type="ECO:0000256" key="6">
    <source>
        <dbReference type="ARBA" id="ARBA00022605"/>
    </source>
</evidence>
<comment type="subcellular location">
    <subcellularLocation>
        <location evidence="2">Mitochondrion</location>
    </subcellularLocation>
</comment>
<proteinExistence type="inferred from homology"/>
<evidence type="ECO:0000256" key="18">
    <source>
        <dbReference type="ARBA" id="ARBA00081847"/>
    </source>
</evidence>
<dbReference type="FunCoup" id="A0A1Y2BKM4">
    <property type="interactions" value="363"/>
</dbReference>
<evidence type="ECO:0000256" key="16">
    <source>
        <dbReference type="ARBA" id="ARBA00078262"/>
    </source>
</evidence>
<evidence type="ECO:0000259" key="19">
    <source>
        <dbReference type="Pfam" id="PF00291"/>
    </source>
</evidence>
<dbReference type="GO" id="GO:0005739">
    <property type="term" value="C:mitochondrion"/>
    <property type="evidence" value="ECO:0007669"/>
    <property type="project" value="UniProtKB-SubCell"/>
</dbReference>
<dbReference type="EMBL" id="MCFC01000002">
    <property type="protein sequence ID" value="ORY34645.1"/>
    <property type="molecule type" value="Genomic_DNA"/>
</dbReference>
<evidence type="ECO:0000256" key="9">
    <source>
        <dbReference type="ARBA" id="ARBA00022946"/>
    </source>
</evidence>
<dbReference type="Pfam" id="PF00291">
    <property type="entry name" value="PALP"/>
    <property type="match status" value="1"/>
</dbReference>